<evidence type="ECO:0000256" key="1">
    <source>
        <dbReference type="ARBA" id="ARBA00004651"/>
    </source>
</evidence>
<feature type="transmembrane region" description="Helical" evidence="6">
    <location>
        <begin position="6"/>
        <end position="29"/>
    </location>
</feature>
<proteinExistence type="predicted"/>
<dbReference type="PANTHER" id="PTHR30086:SF20">
    <property type="entry name" value="ARGININE EXPORTER PROTEIN ARGO-RELATED"/>
    <property type="match status" value="1"/>
</dbReference>
<evidence type="ECO:0000256" key="5">
    <source>
        <dbReference type="ARBA" id="ARBA00023136"/>
    </source>
</evidence>
<comment type="subcellular location">
    <subcellularLocation>
        <location evidence="1">Cell membrane</location>
        <topology evidence="1">Multi-pass membrane protein</topology>
    </subcellularLocation>
</comment>
<protein>
    <submittedName>
        <fullName evidence="7">LysE family translocator</fullName>
    </submittedName>
</protein>
<dbReference type="EMBL" id="JAGQDD010000001">
    <property type="protein sequence ID" value="MBQ0928851.1"/>
    <property type="molecule type" value="Genomic_DNA"/>
</dbReference>
<feature type="transmembrane region" description="Helical" evidence="6">
    <location>
        <begin position="188"/>
        <end position="206"/>
    </location>
</feature>
<dbReference type="GO" id="GO:0015171">
    <property type="term" value="F:amino acid transmembrane transporter activity"/>
    <property type="evidence" value="ECO:0007669"/>
    <property type="project" value="TreeGrafter"/>
</dbReference>
<keyword evidence="4 6" id="KW-1133">Transmembrane helix</keyword>
<dbReference type="Pfam" id="PF01810">
    <property type="entry name" value="LysE"/>
    <property type="match status" value="1"/>
</dbReference>
<evidence type="ECO:0000256" key="4">
    <source>
        <dbReference type="ARBA" id="ARBA00022989"/>
    </source>
</evidence>
<keyword evidence="8" id="KW-1185">Reference proteome</keyword>
<reference evidence="7 8" key="1">
    <citation type="submission" date="2021-04" db="EMBL/GenBank/DDBJ databases">
        <title>The genome sequence of Ideonella sp. 3Y2.</title>
        <authorList>
            <person name="Liu Y."/>
        </authorList>
    </citation>
    <scope>NUCLEOTIDE SEQUENCE [LARGE SCALE GENOMIC DNA]</scope>
    <source>
        <strain evidence="7 8">3Y2</strain>
    </source>
</reference>
<feature type="transmembrane region" description="Helical" evidence="6">
    <location>
        <begin position="152"/>
        <end position="176"/>
    </location>
</feature>
<dbReference type="AlphaFoldDB" id="A0A940Y523"/>
<dbReference type="RefSeq" id="WP_210850971.1">
    <property type="nucleotide sequence ID" value="NZ_JAGQDD010000001.1"/>
</dbReference>
<evidence type="ECO:0000313" key="7">
    <source>
        <dbReference type="EMBL" id="MBQ0928851.1"/>
    </source>
</evidence>
<dbReference type="GO" id="GO:0005886">
    <property type="term" value="C:plasma membrane"/>
    <property type="evidence" value="ECO:0007669"/>
    <property type="project" value="UniProtKB-SubCell"/>
</dbReference>
<dbReference type="PANTHER" id="PTHR30086">
    <property type="entry name" value="ARGININE EXPORTER PROTEIN ARGO"/>
    <property type="match status" value="1"/>
</dbReference>
<evidence type="ECO:0000256" key="3">
    <source>
        <dbReference type="ARBA" id="ARBA00022692"/>
    </source>
</evidence>
<dbReference type="Proteomes" id="UP000676246">
    <property type="component" value="Unassembled WGS sequence"/>
</dbReference>
<evidence type="ECO:0000256" key="6">
    <source>
        <dbReference type="SAM" id="Phobius"/>
    </source>
</evidence>
<feature type="transmembrane region" description="Helical" evidence="6">
    <location>
        <begin position="41"/>
        <end position="60"/>
    </location>
</feature>
<keyword evidence="2" id="KW-1003">Cell membrane</keyword>
<evidence type="ECO:0000313" key="8">
    <source>
        <dbReference type="Proteomes" id="UP000676246"/>
    </source>
</evidence>
<name>A0A940Y523_9BURK</name>
<dbReference type="InterPro" id="IPR001123">
    <property type="entry name" value="LeuE-type"/>
</dbReference>
<dbReference type="PIRSF" id="PIRSF006324">
    <property type="entry name" value="LeuE"/>
    <property type="match status" value="1"/>
</dbReference>
<sequence length="211" mass="22102">MPDTHTLLLFIGAGWLLNLTPGPDVLCIVSHALRGGRRVGVAAALGVVAGCFVHVLGAALGLGVLLAGSALAFGVLKWVGAAYLFWMGARALLQRGGQPTPLAASTASTDLSGAFRRGFATNVLNPKVVIFFLAFLPQFIAPDAAHKTAVFLALGVVFNLGSLPVNLGWAWAAAWMAGHPAVQRRLHWLDRVAGLLFIGFGVKLLMSERTG</sequence>
<gene>
    <name evidence="7" type="ORF">KAK03_00035</name>
</gene>
<keyword evidence="5 6" id="KW-0472">Membrane</keyword>
<evidence type="ECO:0000256" key="2">
    <source>
        <dbReference type="ARBA" id="ARBA00022475"/>
    </source>
</evidence>
<organism evidence="7 8">
    <name type="scientific">Ideonella alba</name>
    <dbReference type="NCBI Taxonomy" id="2824118"/>
    <lineage>
        <taxon>Bacteria</taxon>
        <taxon>Pseudomonadati</taxon>
        <taxon>Pseudomonadota</taxon>
        <taxon>Betaproteobacteria</taxon>
        <taxon>Burkholderiales</taxon>
        <taxon>Sphaerotilaceae</taxon>
        <taxon>Ideonella</taxon>
    </lineage>
</organism>
<accession>A0A940Y523</accession>
<keyword evidence="3 6" id="KW-0812">Transmembrane</keyword>
<comment type="caution">
    <text evidence="7">The sequence shown here is derived from an EMBL/GenBank/DDBJ whole genome shotgun (WGS) entry which is preliminary data.</text>
</comment>
<feature type="transmembrane region" description="Helical" evidence="6">
    <location>
        <begin position="66"/>
        <end position="86"/>
    </location>
</feature>